<dbReference type="AlphaFoldDB" id="A0A1L8WRT8"/>
<protein>
    <submittedName>
        <fullName evidence="2">Uncharacterized protein</fullName>
    </submittedName>
</protein>
<dbReference type="STRING" id="150033.RV14_GL000975"/>
<keyword evidence="1" id="KW-0812">Transmembrane</keyword>
<comment type="caution">
    <text evidence="2">The sequence shown here is derived from an EMBL/GenBank/DDBJ whole genome shotgun (WGS) entry which is preliminary data.</text>
</comment>
<keyword evidence="1" id="KW-0472">Membrane</keyword>
<organism evidence="2 3">
    <name type="scientific">Enterococcus ratti</name>
    <dbReference type="NCBI Taxonomy" id="150033"/>
    <lineage>
        <taxon>Bacteria</taxon>
        <taxon>Bacillati</taxon>
        <taxon>Bacillota</taxon>
        <taxon>Bacilli</taxon>
        <taxon>Lactobacillales</taxon>
        <taxon>Enterococcaceae</taxon>
        <taxon>Enterococcus</taxon>
    </lineage>
</organism>
<name>A0A1L8WRT8_9ENTE</name>
<evidence type="ECO:0000256" key="1">
    <source>
        <dbReference type="SAM" id="Phobius"/>
    </source>
</evidence>
<accession>A0A1L8WRT8</accession>
<keyword evidence="3" id="KW-1185">Reference proteome</keyword>
<feature type="transmembrane region" description="Helical" evidence="1">
    <location>
        <begin position="21"/>
        <end position="40"/>
    </location>
</feature>
<reference evidence="2 3" key="1">
    <citation type="submission" date="2014-12" db="EMBL/GenBank/DDBJ databases">
        <title>Draft genome sequences of 29 type strains of Enterococci.</title>
        <authorList>
            <person name="Zhong Z."/>
            <person name="Sun Z."/>
            <person name="Liu W."/>
            <person name="Zhang W."/>
            <person name="Zhang H."/>
        </authorList>
    </citation>
    <scope>NUCLEOTIDE SEQUENCE [LARGE SCALE GENOMIC DNA]</scope>
    <source>
        <strain evidence="2 3">DSM 15687</strain>
    </source>
</reference>
<evidence type="ECO:0000313" key="2">
    <source>
        <dbReference type="EMBL" id="OJG83741.1"/>
    </source>
</evidence>
<keyword evidence="1" id="KW-1133">Transmembrane helix</keyword>
<evidence type="ECO:0000313" key="3">
    <source>
        <dbReference type="Proteomes" id="UP000182152"/>
    </source>
</evidence>
<gene>
    <name evidence="2" type="ORF">RV14_GL000975</name>
</gene>
<dbReference type="EMBL" id="JXLB01000002">
    <property type="protein sequence ID" value="OJG83741.1"/>
    <property type="molecule type" value="Genomic_DNA"/>
</dbReference>
<dbReference type="Proteomes" id="UP000182152">
    <property type="component" value="Unassembled WGS sequence"/>
</dbReference>
<sequence>MHTGVKVNRFLDNISRLLFQKIAHFALVAAVYFAGLTFYYHESFSN</sequence>
<proteinExistence type="predicted"/>